<proteinExistence type="inferred from homology"/>
<dbReference type="AlphaFoldDB" id="A0A6B8KL03"/>
<evidence type="ECO:0000313" key="6">
    <source>
        <dbReference type="Proteomes" id="UP000309061"/>
    </source>
</evidence>
<evidence type="ECO:0000256" key="3">
    <source>
        <dbReference type="PROSITE-ProRule" id="PRU10038"/>
    </source>
</evidence>
<comment type="similarity">
    <text evidence="1">Belongs to the 'GDXG' lipolytic enzyme family.</text>
</comment>
<reference evidence="5 6" key="1">
    <citation type="submission" date="2019-11" db="EMBL/GenBank/DDBJ databases">
        <title>The genome sequence of Methylocystis heyeri.</title>
        <authorList>
            <person name="Oshkin I.Y."/>
            <person name="Miroshnikov K."/>
            <person name="Dedysh S.N."/>
        </authorList>
    </citation>
    <scope>NUCLEOTIDE SEQUENCE [LARGE SCALE GENOMIC DNA]</scope>
    <source>
        <strain evidence="5 6">H2</strain>
    </source>
</reference>
<feature type="domain" description="Alpha/beta hydrolase fold-3" evidence="4">
    <location>
        <begin position="71"/>
        <end position="268"/>
    </location>
</feature>
<dbReference type="PANTHER" id="PTHR48081">
    <property type="entry name" value="AB HYDROLASE SUPERFAMILY PROTEIN C4A8.06C"/>
    <property type="match status" value="1"/>
</dbReference>
<dbReference type="InterPro" id="IPR033140">
    <property type="entry name" value="Lipase_GDXG_put_SER_AS"/>
</dbReference>
<dbReference type="GO" id="GO:0004806">
    <property type="term" value="F:triacylglycerol lipase activity"/>
    <property type="evidence" value="ECO:0007669"/>
    <property type="project" value="TreeGrafter"/>
</dbReference>
<evidence type="ECO:0000256" key="2">
    <source>
        <dbReference type="ARBA" id="ARBA00022801"/>
    </source>
</evidence>
<dbReference type="KEGG" id="mhey:H2LOC_019110"/>
<name>A0A6B8KL03_9HYPH</name>
<accession>A0A6B8KL03</accession>
<feature type="active site" evidence="3">
    <location>
        <position position="141"/>
    </location>
</feature>
<sequence>MKPDRPLTLRLADAFLRKRVGPRLAKAASLKEAARALELNLPCSVPPGGFRAERIAGVAGEWAGEAGAPILLYLHGGAYFAGSPKICRPVTAAFAARGFCVFAPAYRLAPRHPFPAALEDAKAVLSALTERSDRIFLAGDSAGGGLALSLLVARRDAGESLPLAAALFSPWTDLAVAGASIKENEGADPLFTRRMLKIAARAYLGQEKADSPLASPLHADLAGLPPLLLHVGSKELLLGDSVELYARAKTAGVDAELSVWENAPHCWQLAAEILPEARDSIDQAADFLRGALRRSSAG</sequence>
<dbReference type="InterPro" id="IPR013094">
    <property type="entry name" value="AB_hydrolase_3"/>
</dbReference>
<dbReference type="SUPFAM" id="SSF53474">
    <property type="entry name" value="alpha/beta-Hydrolases"/>
    <property type="match status" value="1"/>
</dbReference>
<organism evidence="5 6">
    <name type="scientific">Methylocystis heyeri</name>
    <dbReference type="NCBI Taxonomy" id="391905"/>
    <lineage>
        <taxon>Bacteria</taxon>
        <taxon>Pseudomonadati</taxon>
        <taxon>Pseudomonadota</taxon>
        <taxon>Alphaproteobacteria</taxon>
        <taxon>Hyphomicrobiales</taxon>
        <taxon>Methylocystaceae</taxon>
        <taxon>Methylocystis</taxon>
    </lineage>
</organism>
<dbReference type="Proteomes" id="UP000309061">
    <property type="component" value="Chromosome"/>
</dbReference>
<keyword evidence="2 5" id="KW-0378">Hydrolase</keyword>
<gene>
    <name evidence="5" type="ORF">H2LOC_019110</name>
</gene>
<dbReference type="InterPro" id="IPR029058">
    <property type="entry name" value="AB_hydrolase_fold"/>
</dbReference>
<evidence type="ECO:0000256" key="1">
    <source>
        <dbReference type="ARBA" id="ARBA00010515"/>
    </source>
</evidence>
<dbReference type="EMBL" id="CP046052">
    <property type="protein sequence ID" value="QGM47615.1"/>
    <property type="molecule type" value="Genomic_DNA"/>
</dbReference>
<dbReference type="Gene3D" id="3.40.50.1820">
    <property type="entry name" value="alpha/beta hydrolase"/>
    <property type="match status" value="1"/>
</dbReference>
<evidence type="ECO:0000313" key="5">
    <source>
        <dbReference type="EMBL" id="QGM47615.1"/>
    </source>
</evidence>
<dbReference type="Pfam" id="PF07859">
    <property type="entry name" value="Abhydrolase_3"/>
    <property type="match status" value="1"/>
</dbReference>
<dbReference type="InterPro" id="IPR050300">
    <property type="entry name" value="GDXG_lipolytic_enzyme"/>
</dbReference>
<keyword evidence="6" id="KW-1185">Reference proteome</keyword>
<dbReference type="PROSITE" id="PS01174">
    <property type="entry name" value="LIPASE_GDXG_SER"/>
    <property type="match status" value="1"/>
</dbReference>
<protein>
    <submittedName>
        <fullName evidence="5">Alpha/beta hydrolase fold domain-containing protein</fullName>
    </submittedName>
</protein>
<dbReference type="RefSeq" id="WP_154331727.1">
    <property type="nucleotide sequence ID" value="NZ_CP046052.1"/>
</dbReference>
<evidence type="ECO:0000259" key="4">
    <source>
        <dbReference type="Pfam" id="PF07859"/>
    </source>
</evidence>
<dbReference type="OrthoDB" id="9806180at2"/>
<dbReference type="PANTHER" id="PTHR48081:SF30">
    <property type="entry name" value="ACETYL-HYDROLASE LIPR-RELATED"/>
    <property type="match status" value="1"/>
</dbReference>